<keyword evidence="5 7" id="KW-0694">RNA-binding</keyword>
<dbReference type="GO" id="GO:0006391">
    <property type="term" value="P:transcription initiation at mitochondrial promoter"/>
    <property type="evidence" value="ECO:0007669"/>
    <property type="project" value="TreeGrafter"/>
</dbReference>
<dbReference type="AlphaFoldDB" id="A0A1Y2GJE3"/>
<accession>A0A1Y2GJE3</accession>
<dbReference type="InterPro" id="IPR001737">
    <property type="entry name" value="KsgA/Erm"/>
</dbReference>
<keyword evidence="2 7" id="KW-0489">Methyltransferase</keyword>
<proteinExistence type="inferred from homology"/>
<dbReference type="GO" id="GO:0034246">
    <property type="term" value="F:mitochondrial transcription factor activity"/>
    <property type="evidence" value="ECO:0007669"/>
    <property type="project" value="TreeGrafter"/>
</dbReference>
<evidence type="ECO:0000256" key="4">
    <source>
        <dbReference type="ARBA" id="ARBA00022691"/>
    </source>
</evidence>
<comment type="similarity">
    <text evidence="7 8">Belongs to the class I-like SAM-binding methyltransferase superfamily. rRNA adenine N(6)-methyltransferase family.</text>
</comment>
<evidence type="ECO:0000256" key="2">
    <source>
        <dbReference type="ARBA" id="ARBA00022603"/>
    </source>
</evidence>
<dbReference type="Gene3D" id="3.40.50.150">
    <property type="entry name" value="Vaccinia Virus protein VP39"/>
    <property type="match status" value="1"/>
</dbReference>
<dbReference type="FunCoup" id="A0A1Y2GJE3">
    <property type="interactions" value="18"/>
</dbReference>
<dbReference type="GeneID" id="33572107"/>
<protein>
    <recommendedName>
        <fullName evidence="8">rRNA adenine N(6)-methyltransferase</fullName>
        <ecNumber evidence="8">2.1.1.-</ecNumber>
    </recommendedName>
</protein>
<dbReference type="Proteomes" id="UP000193648">
    <property type="component" value="Unassembled WGS sequence"/>
</dbReference>
<dbReference type="Gene3D" id="1.10.8.100">
    <property type="entry name" value="Ribosomal RNA adenine dimethylase-like, domain 2"/>
    <property type="match status" value="1"/>
</dbReference>
<dbReference type="PROSITE" id="PS51689">
    <property type="entry name" value="SAM_RNA_A_N6_MT"/>
    <property type="match status" value="1"/>
</dbReference>
<sequence length="332" mass="36918">MAAVQPLLKSLPKLPAPYLWPTLFKGSRARGHARVSVMTEELAESAAKVMDISNHPNRSIIEIYPGPGQLTRSMALAGAKKVVTLDNGEMFQKSLKALEENSKGRIQHFALNPLGEPYDDLLASELNALPGLTPQPWDTIQSDIMLVGSIPNSALGEKAFIDLLKASMERMGIFRMGRVGMYMFCSKEAVKRFTSPAGTTARNRLTLLAEAAAEVSSIMVPGASHFHLPYEYELLRIVPHEKPKLETSLDIMEFCLKSLFTSKSMPLSKVIKLLGPGAEILLGRLSFDHNIKVKYMTLEQVNEVASKFDQWPLRPTNLVDDLILHEKKDKRH</sequence>
<evidence type="ECO:0000256" key="7">
    <source>
        <dbReference type="PROSITE-ProRule" id="PRU01026"/>
    </source>
</evidence>
<dbReference type="GO" id="GO:0000179">
    <property type="term" value="F:rRNA (adenine-N6,N6-)-dimethyltransferase activity"/>
    <property type="evidence" value="ECO:0007669"/>
    <property type="project" value="UniProtKB-UniRule"/>
</dbReference>
<evidence type="ECO:0000256" key="5">
    <source>
        <dbReference type="ARBA" id="ARBA00022884"/>
    </source>
</evidence>
<feature type="binding site" evidence="7">
    <location>
        <position position="149"/>
    </location>
    <ligand>
        <name>S-adenosyl-L-methionine</name>
        <dbReference type="ChEBI" id="CHEBI:59789"/>
    </ligand>
</feature>
<evidence type="ECO:0000256" key="8">
    <source>
        <dbReference type="RuleBase" id="RU362106"/>
    </source>
</evidence>
<evidence type="ECO:0000256" key="1">
    <source>
        <dbReference type="ARBA" id="ARBA00004173"/>
    </source>
</evidence>
<dbReference type="Pfam" id="PF00398">
    <property type="entry name" value="RrnaAD"/>
    <property type="match status" value="1"/>
</dbReference>
<dbReference type="GO" id="GO:0005759">
    <property type="term" value="C:mitochondrial matrix"/>
    <property type="evidence" value="ECO:0007669"/>
    <property type="project" value="TreeGrafter"/>
</dbReference>
<dbReference type="PANTHER" id="PTHR11727">
    <property type="entry name" value="DIMETHYLADENOSINE TRANSFERASE"/>
    <property type="match status" value="1"/>
</dbReference>
<dbReference type="EMBL" id="MCFF01000025">
    <property type="protein sequence ID" value="ORZ12562.1"/>
    <property type="molecule type" value="Genomic_DNA"/>
</dbReference>
<feature type="binding site" evidence="7">
    <location>
        <position position="37"/>
    </location>
    <ligand>
        <name>S-adenosyl-L-methionine</name>
        <dbReference type="ChEBI" id="CHEBI:59789"/>
    </ligand>
</feature>
<dbReference type="EC" id="2.1.1.-" evidence="8"/>
<reference evidence="9 10" key="1">
    <citation type="submission" date="2016-07" db="EMBL/GenBank/DDBJ databases">
        <title>Pervasive Adenine N6-methylation of Active Genes in Fungi.</title>
        <authorList>
            <consortium name="DOE Joint Genome Institute"/>
            <person name="Mondo S.J."/>
            <person name="Dannebaum R.O."/>
            <person name="Kuo R.C."/>
            <person name="Labutti K."/>
            <person name="Haridas S."/>
            <person name="Kuo A."/>
            <person name="Salamov A."/>
            <person name="Ahrendt S.R."/>
            <person name="Lipzen A."/>
            <person name="Sullivan W."/>
            <person name="Andreopoulos W.B."/>
            <person name="Clum A."/>
            <person name="Lindquist E."/>
            <person name="Daum C."/>
            <person name="Ramamoorthy G.K."/>
            <person name="Gryganskyi A."/>
            <person name="Culley D."/>
            <person name="Magnuson J.K."/>
            <person name="James T.Y."/>
            <person name="O'Malley M.A."/>
            <person name="Stajich J.E."/>
            <person name="Spatafora J.W."/>
            <person name="Visel A."/>
            <person name="Grigoriev I.V."/>
        </authorList>
    </citation>
    <scope>NUCLEOTIDE SEQUENCE [LARGE SCALE GENOMIC DNA]</scope>
    <source>
        <strain evidence="9 10">NRRL 3116</strain>
    </source>
</reference>
<organism evidence="9 10">
    <name type="scientific">Lobosporangium transversale</name>
    <dbReference type="NCBI Taxonomy" id="64571"/>
    <lineage>
        <taxon>Eukaryota</taxon>
        <taxon>Fungi</taxon>
        <taxon>Fungi incertae sedis</taxon>
        <taxon>Mucoromycota</taxon>
        <taxon>Mortierellomycotina</taxon>
        <taxon>Mortierellomycetes</taxon>
        <taxon>Mortierellales</taxon>
        <taxon>Mortierellaceae</taxon>
        <taxon>Lobosporangium</taxon>
    </lineage>
</organism>
<dbReference type="PANTHER" id="PTHR11727:SF17">
    <property type="entry name" value="DIMETHYLADENOSINE TRANSFERASE 1, MITOCHONDRIAL"/>
    <property type="match status" value="1"/>
</dbReference>
<dbReference type="InParanoid" id="A0A1Y2GJE3"/>
<dbReference type="RefSeq" id="XP_021880181.1">
    <property type="nucleotide sequence ID" value="XM_022030265.1"/>
</dbReference>
<keyword evidence="10" id="KW-1185">Reference proteome</keyword>
<evidence type="ECO:0000313" key="10">
    <source>
        <dbReference type="Proteomes" id="UP000193648"/>
    </source>
</evidence>
<evidence type="ECO:0000313" key="9">
    <source>
        <dbReference type="EMBL" id="ORZ12562.1"/>
    </source>
</evidence>
<dbReference type="InterPro" id="IPR029063">
    <property type="entry name" value="SAM-dependent_MTases_sf"/>
</dbReference>
<keyword evidence="4 7" id="KW-0949">S-adenosyl-L-methionine</keyword>
<name>A0A1Y2GJE3_9FUNG</name>
<evidence type="ECO:0000256" key="3">
    <source>
        <dbReference type="ARBA" id="ARBA00022679"/>
    </source>
</evidence>
<dbReference type="SUPFAM" id="SSF53335">
    <property type="entry name" value="S-adenosyl-L-methionine-dependent methyltransferases"/>
    <property type="match status" value="1"/>
</dbReference>
<dbReference type="InterPro" id="IPR023165">
    <property type="entry name" value="rRNA_Ade_diMease-like_C"/>
</dbReference>
<dbReference type="OrthoDB" id="16079at2759"/>
<gene>
    <name evidence="9" type="ORF">BCR41DRAFT_423194</name>
</gene>
<evidence type="ECO:0000256" key="6">
    <source>
        <dbReference type="ARBA" id="ARBA00024915"/>
    </source>
</evidence>
<keyword evidence="3 7" id="KW-0808">Transferase</keyword>
<feature type="binding site" evidence="7">
    <location>
        <position position="86"/>
    </location>
    <ligand>
        <name>S-adenosyl-L-methionine</name>
        <dbReference type="ChEBI" id="CHEBI:59789"/>
    </ligand>
</feature>
<comment type="caution">
    <text evidence="9">The sequence shown here is derived from an EMBL/GenBank/DDBJ whole genome shotgun (WGS) entry which is preliminary data.</text>
</comment>
<comment type="caution">
    <text evidence="7">Lacks conserved residue(s) required for the propagation of feature annotation.</text>
</comment>
<comment type="subcellular location">
    <subcellularLocation>
        <location evidence="1">Mitochondrion</location>
    </subcellularLocation>
</comment>
<comment type="function">
    <text evidence="6">Mitochondrial transcription factor that confers selective promoter recognition on the core subunit of the yeast mitochondrial RNA polymerase. Interacts with DNA in a non-specific manner.</text>
</comment>
<dbReference type="GO" id="GO:0003723">
    <property type="term" value="F:RNA binding"/>
    <property type="evidence" value="ECO:0007669"/>
    <property type="project" value="UniProtKB-UniRule"/>
</dbReference>
<keyword evidence="8" id="KW-0698">rRNA processing</keyword>
<dbReference type="STRING" id="64571.A0A1Y2GJE3"/>